<gene>
    <name evidence="1" type="ORF">FIBSPDRAFT_890928</name>
</gene>
<dbReference type="AlphaFoldDB" id="A0A166KA79"/>
<proteinExistence type="predicted"/>
<dbReference type="EMBL" id="KV417545">
    <property type="protein sequence ID" value="KZP21695.1"/>
    <property type="molecule type" value="Genomic_DNA"/>
</dbReference>
<reference evidence="1 2" key="1">
    <citation type="journal article" date="2016" name="Mol. Biol. Evol.">
        <title>Comparative Genomics of Early-Diverging Mushroom-Forming Fungi Provides Insights into the Origins of Lignocellulose Decay Capabilities.</title>
        <authorList>
            <person name="Nagy L.G."/>
            <person name="Riley R."/>
            <person name="Tritt A."/>
            <person name="Adam C."/>
            <person name="Daum C."/>
            <person name="Floudas D."/>
            <person name="Sun H."/>
            <person name="Yadav J.S."/>
            <person name="Pangilinan J."/>
            <person name="Larsson K.H."/>
            <person name="Matsuura K."/>
            <person name="Barry K."/>
            <person name="Labutti K."/>
            <person name="Kuo R."/>
            <person name="Ohm R.A."/>
            <person name="Bhattacharya S.S."/>
            <person name="Shirouzu T."/>
            <person name="Yoshinaga Y."/>
            <person name="Martin F.M."/>
            <person name="Grigoriev I.V."/>
            <person name="Hibbett D.S."/>
        </authorList>
    </citation>
    <scope>NUCLEOTIDE SEQUENCE [LARGE SCALE GENOMIC DNA]</scope>
    <source>
        <strain evidence="1 2">CBS 109695</strain>
    </source>
</reference>
<evidence type="ECO:0000313" key="2">
    <source>
        <dbReference type="Proteomes" id="UP000076532"/>
    </source>
</evidence>
<accession>A0A166KA79</accession>
<evidence type="ECO:0000313" key="1">
    <source>
        <dbReference type="EMBL" id="KZP21695.1"/>
    </source>
</evidence>
<sequence>MPPNSPPAPTSGAADLQVVSLMRKLAAFEAEHDTTKVQDPRRLVYGSSRACHQILNSYRVQLSVQIHRAYYYPKQRGHFHCTDKTTPRAIAYVAVESRGEQAPPN</sequence>
<protein>
    <submittedName>
        <fullName evidence="1">Uncharacterized protein</fullName>
    </submittedName>
</protein>
<keyword evidence="2" id="KW-1185">Reference proteome</keyword>
<organism evidence="1 2">
    <name type="scientific">Athelia psychrophila</name>
    <dbReference type="NCBI Taxonomy" id="1759441"/>
    <lineage>
        <taxon>Eukaryota</taxon>
        <taxon>Fungi</taxon>
        <taxon>Dikarya</taxon>
        <taxon>Basidiomycota</taxon>
        <taxon>Agaricomycotina</taxon>
        <taxon>Agaricomycetes</taxon>
        <taxon>Agaricomycetidae</taxon>
        <taxon>Atheliales</taxon>
        <taxon>Atheliaceae</taxon>
        <taxon>Athelia</taxon>
    </lineage>
</organism>
<dbReference type="Proteomes" id="UP000076532">
    <property type="component" value="Unassembled WGS sequence"/>
</dbReference>
<name>A0A166KA79_9AGAM</name>